<accession>A0AAV8PKU7</accession>
<protein>
    <submittedName>
        <fullName evidence="2">Uncharacterized protein</fullName>
    </submittedName>
</protein>
<dbReference type="AlphaFoldDB" id="A0AAV8PKU7"/>
<gene>
    <name evidence="2" type="ORF">OPV22_014734</name>
</gene>
<dbReference type="PANTHER" id="PTHR34364">
    <property type="entry name" value="WAS/WASL-INTERACTING FAMILY PROTEIN"/>
    <property type="match status" value="1"/>
</dbReference>
<feature type="region of interest" description="Disordered" evidence="1">
    <location>
        <begin position="1"/>
        <end position="21"/>
    </location>
</feature>
<evidence type="ECO:0000313" key="3">
    <source>
        <dbReference type="Proteomes" id="UP001222027"/>
    </source>
</evidence>
<keyword evidence="3" id="KW-1185">Reference proteome</keyword>
<evidence type="ECO:0000313" key="2">
    <source>
        <dbReference type="EMBL" id="KAJ8493013.1"/>
    </source>
</evidence>
<reference evidence="2 3" key="1">
    <citation type="submission" date="2022-12" db="EMBL/GenBank/DDBJ databases">
        <title>Chromosome-scale assembly of the Ensete ventricosum genome.</title>
        <authorList>
            <person name="Dussert Y."/>
            <person name="Stocks J."/>
            <person name="Wendawek A."/>
            <person name="Woldeyes F."/>
            <person name="Nichols R.A."/>
            <person name="Borrell J.S."/>
        </authorList>
    </citation>
    <scope>NUCLEOTIDE SEQUENCE [LARGE SCALE GENOMIC DNA]</scope>
    <source>
        <strain evidence="3">cv. Maze</strain>
        <tissue evidence="2">Seeds</tissue>
    </source>
</reference>
<evidence type="ECO:0000256" key="1">
    <source>
        <dbReference type="SAM" id="MobiDB-lite"/>
    </source>
</evidence>
<name>A0AAV8PKU7_ENSVE</name>
<dbReference type="Proteomes" id="UP001222027">
    <property type="component" value="Unassembled WGS sequence"/>
</dbReference>
<dbReference type="EMBL" id="JAQQAF010000004">
    <property type="protein sequence ID" value="KAJ8493013.1"/>
    <property type="molecule type" value="Genomic_DNA"/>
</dbReference>
<comment type="caution">
    <text evidence="2">The sequence shown here is derived from an EMBL/GenBank/DDBJ whole genome shotgun (WGS) entry which is preliminary data.</text>
</comment>
<sequence length="209" mass="23054">MELWGTAETRGKSERVRKKRAAKGNSNIFTGVMFGENPKPKGKPSCRVGHNHRSLWLWRTTTRHVMAASRASAPPPPPLPPAAAKKGFLRRVLPFVLTANLAVGVYAFLSTSKNESVEKDAEVAGDVVPAATIAATKSVIHDEKPVAAPIPAPTKVLPPIAEREQRELFKWILEEKRKVKVSDRAEKKKIDDEKALLKQFIRAKSIPSI</sequence>
<organism evidence="2 3">
    <name type="scientific">Ensete ventricosum</name>
    <name type="common">Abyssinian banana</name>
    <name type="synonym">Musa ensete</name>
    <dbReference type="NCBI Taxonomy" id="4639"/>
    <lineage>
        <taxon>Eukaryota</taxon>
        <taxon>Viridiplantae</taxon>
        <taxon>Streptophyta</taxon>
        <taxon>Embryophyta</taxon>
        <taxon>Tracheophyta</taxon>
        <taxon>Spermatophyta</taxon>
        <taxon>Magnoliopsida</taxon>
        <taxon>Liliopsida</taxon>
        <taxon>Zingiberales</taxon>
        <taxon>Musaceae</taxon>
        <taxon>Ensete</taxon>
    </lineage>
</organism>
<dbReference type="PANTHER" id="PTHR34364:SF1">
    <property type="entry name" value="WAS_WASL-INTERACTING FAMILY PROTEIN"/>
    <property type="match status" value="1"/>
</dbReference>
<proteinExistence type="predicted"/>